<dbReference type="AlphaFoldDB" id="A0A5D2EY44"/>
<evidence type="ECO:0008006" key="3">
    <source>
        <dbReference type="Google" id="ProtNLM"/>
    </source>
</evidence>
<gene>
    <name evidence="1" type="ORF">ES288_A10G137300v1</name>
</gene>
<reference evidence="1 2" key="1">
    <citation type="submission" date="2019-06" db="EMBL/GenBank/DDBJ databases">
        <title>WGS assembly of Gossypium darwinii.</title>
        <authorList>
            <person name="Chen Z.J."/>
            <person name="Sreedasyam A."/>
            <person name="Ando A."/>
            <person name="Song Q."/>
            <person name="De L."/>
            <person name="Hulse-Kemp A."/>
            <person name="Ding M."/>
            <person name="Ye W."/>
            <person name="Kirkbride R."/>
            <person name="Jenkins J."/>
            <person name="Plott C."/>
            <person name="Lovell J."/>
            <person name="Lin Y.-M."/>
            <person name="Vaughn R."/>
            <person name="Liu B."/>
            <person name="Li W."/>
            <person name="Simpson S."/>
            <person name="Scheffler B."/>
            <person name="Saski C."/>
            <person name="Grover C."/>
            <person name="Hu G."/>
            <person name="Conover J."/>
            <person name="Carlson J."/>
            <person name="Shu S."/>
            <person name="Boston L."/>
            <person name="Williams M."/>
            <person name="Peterson D."/>
            <person name="Mcgee K."/>
            <person name="Jones D."/>
            <person name="Wendel J."/>
            <person name="Stelly D."/>
            <person name="Grimwood J."/>
            <person name="Schmutz J."/>
        </authorList>
    </citation>
    <scope>NUCLEOTIDE SEQUENCE [LARGE SCALE GENOMIC DNA]</scope>
    <source>
        <strain evidence="1">1808015.09</strain>
    </source>
</reference>
<dbReference type="Proteomes" id="UP000323506">
    <property type="component" value="Chromosome A10"/>
</dbReference>
<protein>
    <recommendedName>
        <fullName evidence="3">Reverse transcriptase zinc-binding domain-containing protein</fullName>
    </recommendedName>
</protein>
<evidence type="ECO:0000313" key="2">
    <source>
        <dbReference type="Proteomes" id="UP000323506"/>
    </source>
</evidence>
<name>A0A5D2EY44_GOSDA</name>
<dbReference type="EMBL" id="CM017697">
    <property type="protein sequence ID" value="TYG98694.1"/>
    <property type="molecule type" value="Genomic_DNA"/>
</dbReference>
<accession>A0A5D2EY44</accession>
<proteinExistence type="predicted"/>
<organism evidence="1 2">
    <name type="scientific">Gossypium darwinii</name>
    <name type="common">Darwin's cotton</name>
    <name type="synonym">Gossypium barbadense var. darwinii</name>
    <dbReference type="NCBI Taxonomy" id="34276"/>
    <lineage>
        <taxon>Eukaryota</taxon>
        <taxon>Viridiplantae</taxon>
        <taxon>Streptophyta</taxon>
        <taxon>Embryophyta</taxon>
        <taxon>Tracheophyta</taxon>
        <taxon>Spermatophyta</taxon>
        <taxon>Magnoliopsida</taxon>
        <taxon>eudicotyledons</taxon>
        <taxon>Gunneridae</taxon>
        <taxon>Pentapetalae</taxon>
        <taxon>rosids</taxon>
        <taxon>malvids</taxon>
        <taxon>Malvales</taxon>
        <taxon>Malvaceae</taxon>
        <taxon>Malvoideae</taxon>
        <taxon>Gossypium</taxon>
    </lineage>
</organism>
<keyword evidence="2" id="KW-1185">Reference proteome</keyword>
<sequence length="136" mass="15678">MPFLSFLLQKALSRNYIRKCASSGGRIMKKTRGWVMLAWERMCQPKGIGGIGFSDMHLFNIALLGRQVWRLMHCKETLCFKVLSAKYFPEGDMLRPKYCEKPSFTWSSIAKAINALKDGFLWQIGDGKSIDIRRDH</sequence>
<evidence type="ECO:0000313" key="1">
    <source>
        <dbReference type="EMBL" id="TYG98694.1"/>
    </source>
</evidence>